<accession>A0A9P4NL26</accession>
<evidence type="ECO:0000313" key="3">
    <source>
        <dbReference type="Proteomes" id="UP000800235"/>
    </source>
</evidence>
<reference evidence="2" key="1">
    <citation type="journal article" date="2020" name="Stud. Mycol.">
        <title>101 Dothideomycetes genomes: a test case for predicting lifestyles and emergence of pathogens.</title>
        <authorList>
            <person name="Haridas S."/>
            <person name="Albert R."/>
            <person name="Binder M."/>
            <person name="Bloem J."/>
            <person name="Labutti K."/>
            <person name="Salamov A."/>
            <person name="Andreopoulos B."/>
            <person name="Baker S."/>
            <person name="Barry K."/>
            <person name="Bills G."/>
            <person name="Bluhm B."/>
            <person name="Cannon C."/>
            <person name="Castanera R."/>
            <person name="Culley D."/>
            <person name="Daum C."/>
            <person name="Ezra D."/>
            <person name="Gonzalez J."/>
            <person name="Henrissat B."/>
            <person name="Kuo A."/>
            <person name="Liang C."/>
            <person name="Lipzen A."/>
            <person name="Lutzoni F."/>
            <person name="Magnuson J."/>
            <person name="Mondo S."/>
            <person name="Nolan M."/>
            <person name="Ohm R."/>
            <person name="Pangilinan J."/>
            <person name="Park H.-J."/>
            <person name="Ramirez L."/>
            <person name="Alfaro M."/>
            <person name="Sun H."/>
            <person name="Tritt A."/>
            <person name="Yoshinaga Y."/>
            <person name="Zwiers L.-H."/>
            <person name="Turgeon B."/>
            <person name="Goodwin S."/>
            <person name="Spatafora J."/>
            <person name="Crous P."/>
            <person name="Grigoriev I."/>
        </authorList>
    </citation>
    <scope>NUCLEOTIDE SEQUENCE</scope>
    <source>
        <strain evidence="2">CBS 130266</strain>
    </source>
</reference>
<dbReference type="OrthoDB" id="5272396at2759"/>
<dbReference type="PANTHER" id="PTHR42085:SF1">
    <property type="entry name" value="F-BOX DOMAIN-CONTAINING PROTEIN"/>
    <property type="match status" value="1"/>
</dbReference>
<dbReference type="AlphaFoldDB" id="A0A9P4NL26"/>
<organism evidence="2 3">
    <name type="scientific">Tothia fuscella</name>
    <dbReference type="NCBI Taxonomy" id="1048955"/>
    <lineage>
        <taxon>Eukaryota</taxon>
        <taxon>Fungi</taxon>
        <taxon>Dikarya</taxon>
        <taxon>Ascomycota</taxon>
        <taxon>Pezizomycotina</taxon>
        <taxon>Dothideomycetes</taxon>
        <taxon>Pleosporomycetidae</taxon>
        <taxon>Venturiales</taxon>
        <taxon>Cylindrosympodiaceae</taxon>
        <taxon>Tothia</taxon>
    </lineage>
</organism>
<gene>
    <name evidence="2" type="ORF">EJ08DRAFT_736745</name>
</gene>
<keyword evidence="3" id="KW-1185">Reference proteome</keyword>
<dbReference type="Proteomes" id="UP000800235">
    <property type="component" value="Unassembled WGS sequence"/>
</dbReference>
<dbReference type="Pfam" id="PF24864">
    <property type="entry name" value="DUF7730"/>
    <property type="match status" value="1"/>
</dbReference>
<feature type="domain" description="DUF7730" evidence="1">
    <location>
        <begin position="3"/>
        <end position="149"/>
    </location>
</feature>
<evidence type="ECO:0000259" key="1">
    <source>
        <dbReference type="Pfam" id="PF24864"/>
    </source>
</evidence>
<evidence type="ECO:0000313" key="2">
    <source>
        <dbReference type="EMBL" id="KAF2425558.1"/>
    </source>
</evidence>
<dbReference type="InterPro" id="IPR038883">
    <property type="entry name" value="AN11006-like"/>
</dbReference>
<proteinExistence type="predicted"/>
<name>A0A9P4NL26_9PEZI</name>
<dbReference type="PANTHER" id="PTHR42085">
    <property type="entry name" value="F-BOX DOMAIN-CONTAINING PROTEIN"/>
    <property type="match status" value="1"/>
</dbReference>
<dbReference type="EMBL" id="MU007069">
    <property type="protein sequence ID" value="KAF2425558.1"/>
    <property type="molecule type" value="Genomic_DNA"/>
</dbReference>
<protein>
    <recommendedName>
        <fullName evidence="1">DUF7730 domain-containing protein</fullName>
    </recommendedName>
</protein>
<dbReference type="InterPro" id="IPR056632">
    <property type="entry name" value="DUF7730"/>
</dbReference>
<comment type="caution">
    <text evidence="2">The sequence shown here is derived from an EMBL/GenBank/DDBJ whole genome shotgun (WGS) entry which is preliminary data.</text>
</comment>
<sequence length="253" mass="28777">MSSPFPLMKLPSELRTQVYENVLAELSNLAQAKRAVISQLTGTDSSSYAVPNDACSCPFAVLLSTRPYEILPRDQGQPHFRLPFALDAAHKDAIALLSTCKQIDQEFNEMYYSRLTFVVNETDLYAPFADFLGNMTPEHRKHVKHLHIYDEIISEQSRRFIWGRSFESFHTHQCTSTHSDKHDNKVDSSYTKVLDHLYNTEWGLHSDSKLTIETGLHEILAGLEDERKLGWASGRNLLFAFKRGEGGWVAGQD</sequence>